<dbReference type="KEGG" id="pmet:G4Y79_03185"/>
<dbReference type="RefSeq" id="WP_195171467.1">
    <property type="nucleotide sequence ID" value="NZ_CP062983.1"/>
</dbReference>
<dbReference type="AlphaFoldDB" id="A0A7S8IE85"/>
<reference evidence="1 2" key="1">
    <citation type="submission" date="2020-02" db="EMBL/GenBank/DDBJ databases">
        <authorList>
            <person name="Zheng R.K."/>
            <person name="Sun C.M."/>
        </authorList>
    </citation>
    <scope>NUCLEOTIDE SEQUENCE [LARGE SCALE GENOMIC DNA]</scope>
    <source>
        <strain evidence="2">rifampicinis</strain>
    </source>
</reference>
<organism evidence="1 2">
    <name type="scientific">Phototrophicus methaneseepsis</name>
    <dbReference type="NCBI Taxonomy" id="2710758"/>
    <lineage>
        <taxon>Bacteria</taxon>
        <taxon>Bacillati</taxon>
        <taxon>Chloroflexota</taxon>
        <taxon>Candidatus Thermofontia</taxon>
        <taxon>Phototrophicales</taxon>
        <taxon>Phototrophicaceae</taxon>
        <taxon>Phototrophicus</taxon>
    </lineage>
</organism>
<protein>
    <submittedName>
        <fullName evidence="1">Uncharacterized protein</fullName>
    </submittedName>
</protein>
<evidence type="ECO:0000313" key="1">
    <source>
        <dbReference type="EMBL" id="QPC83400.1"/>
    </source>
</evidence>
<dbReference type="Proteomes" id="UP000594468">
    <property type="component" value="Chromosome"/>
</dbReference>
<dbReference type="EMBL" id="CP062983">
    <property type="protein sequence ID" value="QPC83400.1"/>
    <property type="molecule type" value="Genomic_DNA"/>
</dbReference>
<gene>
    <name evidence="1" type="ORF">G4Y79_03185</name>
</gene>
<accession>A0A7S8IE85</accession>
<proteinExistence type="predicted"/>
<keyword evidence="2" id="KW-1185">Reference proteome</keyword>
<name>A0A7S8IE85_9CHLR</name>
<sequence length="73" mass="8916">MEVEFLLVLFLLATLILHHKSFQPSPANTNRRHRTRQKARRGNLWQRWWREEEWLGPWDYSGSEGERSQGFYD</sequence>
<evidence type="ECO:0000313" key="2">
    <source>
        <dbReference type="Proteomes" id="UP000594468"/>
    </source>
</evidence>